<gene>
    <name evidence="1" type="ORF">DILT_LOCUS9332</name>
</gene>
<organism evidence="1 2">
    <name type="scientific">Dibothriocephalus latus</name>
    <name type="common">Fish tapeworm</name>
    <name type="synonym">Diphyllobothrium latum</name>
    <dbReference type="NCBI Taxonomy" id="60516"/>
    <lineage>
        <taxon>Eukaryota</taxon>
        <taxon>Metazoa</taxon>
        <taxon>Spiralia</taxon>
        <taxon>Lophotrochozoa</taxon>
        <taxon>Platyhelminthes</taxon>
        <taxon>Cestoda</taxon>
        <taxon>Eucestoda</taxon>
        <taxon>Diphyllobothriidea</taxon>
        <taxon>Diphyllobothriidae</taxon>
        <taxon>Dibothriocephalus</taxon>
    </lineage>
</organism>
<evidence type="ECO:0000313" key="2">
    <source>
        <dbReference type="Proteomes" id="UP000281553"/>
    </source>
</evidence>
<reference evidence="1 2" key="1">
    <citation type="submission" date="2018-11" db="EMBL/GenBank/DDBJ databases">
        <authorList>
            <consortium name="Pathogen Informatics"/>
        </authorList>
    </citation>
    <scope>NUCLEOTIDE SEQUENCE [LARGE SCALE GENOMIC DNA]</scope>
</reference>
<sequence>MRLSKVTDKQLSANFRVLHHAVESRNSEASDGTGQTQFAAEDTARLQRMALSWAEIALRLTRLAQTDQAVNFIQAAEMACQRLGTEKSTGRIRSLLALTKAKLMLMENNYPCAVTLSTVATELAKDFPDIWLAAFSTKVESLANDPLLIREDVDLHDHRQTTCAHLGILAALRDCSNAMSALSGRVNAGGGNNSPYGRMLAEVRALDFQLQLRKAKCSYFRLLMNVINQVDMEECALLQRLLQSSEWSKYNGSLMVYCEALCNELDQIEDKALLLRGILIPSLEYWEFCLRVLSIAQVITLSLKRFSLIRIKKSSHSLQMHPVIS</sequence>
<keyword evidence="2" id="KW-1185">Reference proteome</keyword>
<dbReference type="Proteomes" id="UP000281553">
    <property type="component" value="Unassembled WGS sequence"/>
</dbReference>
<proteinExistence type="predicted"/>
<name>A0A3P7M5N2_DIBLA</name>
<protein>
    <submittedName>
        <fullName evidence="1">Uncharacterized protein</fullName>
    </submittedName>
</protein>
<dbReference type="AlphaFoldDB" id="A0A3P7M5N2"/>
<dbReference type="OrthoDB" id="68437at2759"/>
<accession>A0A3P7M5N2</accession>
<dbReference type="EMBL" id="UYRU01056562">
    <property type="protein sequence ID" value="VDN13501.1"/>
    <property type="molecule type" value="Genomic_DNA"/>
</dbReference>
<evidence type="ECO:0000313" key="1">
    <source>
        <dbReference type="EMBL" id="VDN13501.1"/>
    </source>
</evidence>